<dbReference type="SUPFAM" id="SSF58100">
    <property type="entry name" value="Bacterial hemolysins"/>
    <property type="match status" value="1"/>
</dbReference>
<evidence type="ECO:0000313" key="2">
    <source>
        <dbReference type="EMBL" id="AIL60326.1"/>
    </source>
</evidence>
<proteinExistence type="predicted"/>
<dbReference type="CDD" id="cd22657">
    <property type="entry name" value="ClyA_XaxA-like"/>
    <property type="match status" value="1"/>
</dbReference>
<dbReference type="EMBL" id="CP009048">
    <property type="protein sequence ID" value="AIL60326.1"/>
    <property type="molecule type" value="Genomic_DNA"/>
</dbReference>
<accession>A0A077FAB0</accession>
<keyword evidence="1" id="KW-0175">Coiled coil</keyword>
<evidence type="ECO:0000256" key="1">
    <source>
        <dbReference type="SAM" id="Coils"/>
    </source>
</evidence>
<dbReference type="OrthoDB" id="6844944at2"/>
<name>A0A077FAB0_9PSED</name>
<dbReference type="AlphaFoldDB" id="A0A077FAB0"/>
<dbReference type="NCBIfam" id="NF033928">
    <property type="entry name" value="alph_xenorhab_A"/>
    <property type="match status" value="1"/>
</dbReference>
<feature type="coiled-coil region" evidence="1">
    <location>
        <begin position="167"/>
        <end position="201"/>
    </location>
</feature>
<reference evidence="2 3" key="1">
    <citation type="submission" date="2014-07" db="EMBL/GenBank/DDBJ databases">
        <authorList>
            <person name="Lee K."/>
            <person name="Lim J.Y."/>
            <person name="Hwang I."/>
        </authorList>
    </citation>
    <scope>NUCLEOTIDE SEQUENCE [LARGE SCALE GENOMIC DNA]</scope>
    <source>
        <strain evidence="2 3">KL28</strain>
    </source>
</reference>
<dbReference type="RefSeq" id="WP_051939179.1">
    <property type="nucleotide sequence ID" value="NZ_CP009048.1"/>
</dbReference>
<organism evidence="2 3">
    <name type="scientific">Pseudomonas alkylphenolica</name>
    <dbReference type="NCBI Taxonomy" id="237609"/>
    <lineage>
        <taxon>Bacteria</taxon>
        <taxon>Pseudomonadati</taxon>
        <taxon>Pseudomonadota</taxon>
        <taxon>Gammaproteobacteria</taxon>
        <taxon>Pseudomonadales</taxon>
        <taxon>Pseudomonadaceae</taxon>
        <taxon>Pseudomonas</taxon>
    </lineage>
</organism>
<dbReference type="HOGENOM" id="CLU_055435_1_0_6"/>
<protein>
    <submittedName>
        <fullName evidence="2">Binary cytotoxin component XaxA</fullName>
    </submittedName>
</protein>
<evidence type="ECO:0000313" key="3">
    <source>
        <dbReference type="Proteomes" id="UP000028931"/>
    </source>
</evidence>
<dbReference type="Gene3D" id="1.20.1170.10">
    <property type="match status" value="1"/>
</dbReference>
<dbReference type="KEGG" id="palk:PSAKL28_11000"/>
<sequence length="396" mass="44383">MEVIQEEPVDHAVVPVEELDLKTRAKSLPEKYFSFLDSRAEQDRQGTALLTKQNLQKIKGYVRVVDDLPQSEEEIRLKIDTAVLDVDVNRVLVLCEVLYLHASKWRRLEDQIARLGPTLELFAGKLASRGGALLEDVNNSDTYQEIIRKKGAGGANALLDKGFEPLRELLQSKLANLIEEIKETSKEIEEVNALARSFETDIPTQVRPRLRQVIAHIESSLKDVNTSELRTKIDALDEDVKNLKDDYDYQVGLSFTGLSLGPIGLVITGGVFGSKAEEIRAKKNELLEQRAGVARQLQALEPALESFLPLQLIIEDLDFRMTDLTSAAGKLKKLWVTLNQFSQASLREIEHLTTSSELEEFVQDFTEVIAPWNKIGGICSKLSILFSDLVEEASND</sequence>
<gene>
    <name evidence="2" type="ORF">PSAKL28_11000</name>
</gene>
<dbReference type="Proteomes" id="UP000028931">
    <property type="component" value="Chromosome"/>
</dbReference>